<dbReference type="PANTHER" id="PTHR13789:SF147">
    <property type="entry name" value="PUTATIVE (AFU_ORTHOLOGUE AFUA_2G01950)-RELATED"/>
    <property type="match status" value="1"/>
</dbReference>
<reference evidence="8" key="2">
    <citation type="submission" date="2024-02" db="EMBL/GenBank/DDBJ databases">
        <title>Comparative genomics of Cryptococcus and Kwoniella reveals pathogenesis evolution and contrasting modes of karyotype evolution via chromosome fusion or intercentromeric recombination.</title>
        <authorList>
            <person name="Coelho M.A."/>
            <person name="David-Palma M."/>
            <person name="Shea T."/>
            <person name="Bowers K."/>
            <person name="McGinley-Smith S."/>
            <person name="Mohammad A.W."/>
            <person name="Gnirke A."/>
            <person name="Yurkov A.M."/>
            <person name="Nowrousian M."/>
            <person name="Sun S."/>
            <person name="Cuomo C.A."/>
            <person name="Heitman J."/>
        </authorList>
    </citation>
    <scope>NUCLEOTIDE SEQUENCE</scope>
    <source>
        <strain evidence="8">CBS 10118</strain>
    </source>
</reference>
<evidence type="ECO:0000256" key="5">
    <source>
        <dbReference type="ARBA" id="ARBA00023033"/>
    </source>
</evidence>
<dbReference type="GO" id="GO:0004497">
    <property type="term" value="F:monooxygenase activity"/>
    <property type="evidence" value="ECO:0007669"/>
    <property type="project" value="UniProtKB-KW"/>
</dbReference>
<organism evidence="8 9">
    <name type="scientific">Kwoniella bestiolae CBS 10118</name>
    <dbReference type="NCBI Taxonomy" id="1296100"/>
    <lineage>
        <taxon>Eukaryota</taxon>
        <taxon>Fungi</taxon>
        <taxon>Dikarya</taxon>
        <taxon>Basidiomycota</taxon>
        <taxon>Agaricomycotina</taxon>
        <taxon>Tremellomycetes</taxon>
        <taxon>Tremellales</taxon>
        <taxon>Cryptococcaceae</taxon>
        <taxon>Kwoniella</taxon>
    </lineage>
</organism>
<keyword evidence="9" id="KW-1185">Reference proteome</keyword>
<feature type="region of interest" description="Disordered" evidence="6">
    <location>
        <begin position="153"/>
        <end position="173"/>
    </location>
</feature>
<keyword evidence="2" id="KW-0285">Flavoprotein</keyword>
<keyword evidence="4" id="KW-0560">Oxidoreductase</keyword>
<evidence type="ECO:0000256" key="6">
    <source>
        <dbReference type="SAM" id="MobiDB-lite"/>
    </source>
</evidence>
<dbReference type="GeneID" id="30213245"/>
<dbReference type="GO" id="GO:0071949">
    <property type="term" value="F:FAD binding"/>
    <property type="evidence" value="ECO:0007669"/>
    <property type="project" value="InterPro"/>
</dbReference>
<evidence type="ECO:0000313" key="9">
    <source>
        <dbReference type="Proteomes" id="UP000092730"/>
    </source>
</evidence>
<dbReference type="InterPro" id="IPR050493">
    <property type="entry name" value="FAD-dep_Monooxygenase_BioMet"/>
</dbReference>
<dbReference type="InterPro" id="IPR002938">
    <property type="entry name" value="FAD-bd"/>
</dbReference>
<evidence type="ECO:0000259" key="7">
    <source>
        <dbReference type="Pfam" id="PF01494"/>
    </source>
</evidence>
<protein>
    <recommendedName>
        <fullName evidence="7">FAD-binding domain-containing protein</fullName>
    </recommendedName>
</protein>
<name>A0AAJ8KA52_9TREE</name>
<sequence length="458" mass="50235">MSLNPDLKNELRIHIVGAGMGGMGCALALAKQGFTNLHVWESAREIGEVGAGINITPNLSRILDRWGVLDIARSEAVALDGASVLNCARDEVLTSVNFEYIEKEFGYPFYVVHRSALQKSLVTGATNSGVVELHLGQQVTDWDFENSKFRVKGRASGRPTEGVESQANGDTTESEGHWVEADLILAADGVKSKARTAMLARKGEADHVEDTGQAAYRIIVKRSMINEDPELLPFFTGSHSYRWIGERRHIIAYPIASHDLFNMSSAHPDRRFVEADTWTASGSKQEMLDMFSDFCPRVQKLLKLVPEGDVLEWKLRVHAPLSHWVDGNTALVGDACHPTLPHLAQGAAQAVEDAAVLGVVLGKIRSKDDIHRALLVYQALRKPRADWAVLTAANNGKGLHLSSGAAQEARDSAFRTAEREGGENPDKAIDQTTQRILYAHDCAKEADEKFDELLKTAL</sequence>
<keyword evidence="3" id="KW-0274">FAD</keyword>
<dbReference type="KEGG" id="kbi:30213245"/>
<dbReference type="PANTHER" id="PTHR13789">
    <property type="entry name" value="MONOOXYGENASE"/>
    <property type="match status" value="1"/>
</dbReference>
<keyword evidence="5" id="KW-0503">Monooxygenase</keyword>
<dbReference type="AlphaFoldDB" id="A0AAJ8KA52"/>
<dbReference type="EMBL" id="CP144543">
    <property type="protein sequence ID" value="WVW83542.1"/>
    <property type="molecule type" value="Genomic_DNA"/>
</dbReference>
<dbReference type="SUPFAM" id="SSF54373">
    <property type="entry name" value="FAD-linked reductases, C-terminal domain"/>
    <property type="match status" value="1"/>
</dbReference>
<evidence type="ECO:0000256" key="4">
    <source>
        <dbReference type="ARBA" id="ARBA00023002"/>
    </source>
</evidence>
<feature type="domain" description="FAD-binding" evidence="7">
    <location>
        <begin position="12"/>
        <end position="388"/>
    </location>
</feature>
<dbReference type="Pfam" id="PF01494">
    <property type="entry name" value="FAD_binding_3"/>
    <property type="match status" value="1"/>
</dbReference>
<evidence type="ECO:0000256" key="3">
    <source>
        <dbReference type="ARBA" id="ARBA00022827"/>
    </source>
</evidence>
<proteinExistence type="inferred from homology"/>
<evidence type="ECO:0000256" key="1">
    <source>
        <dbReference type="ARBA" id="ARBA00007992"/>
    </source>
</evidence>
<accession>A0AAJ8KA52</accession>
<evidence type="ECO:0000256" key="2">
    <source>
        <dbReference type="ARBA" id="ARBA00022630"/>
    </source>
</evidence>
<dbReference type="SUPFAM" id="SSF51905">
    <property type="entry name" value="FAD/NAD(P)-binding domain"/>
    <property type="match status" value="1"/>
</dbReference>
<gene>
    <name evidence="8" type="ORF">I302_105563</name>
</gene>
<dbReference type="FunFam" id="3.50.50.60:FF:000115">
    <property type="entry name" value="Salicylate hydroxylase, putative"/>
    <property type="match status" value="1"/>
</dbReference>
<dbReference type="RefSeq" id="XP_065726180.1">
    <property type="nucleotide sequence ID" value="XM_065870108.1"/>
</dbReference>
<dbReference type="InterPro" id="IPR036188">
    <property type="entry name" value="FAD/NAD-bd_sf"/>
</dbReference>
<dbReference type="PRINTS" id="PR00420">
    <property type="entry name" value="RNGMNOXGNASE"/>
</dbReference>
<comment type="similarity">
    <text evidence="1">Belongs to the paxM FAD-dependent monooxygenase family.</text>
</comment>
<reference evidence="8" key="1">
    <citation type="submission" date="2013-07" db="EMBL/GenBank/DDBJ databases">
        <authorList>
            <consortium name="The Broad Institute Genome Sequencing Platform"/>
            <person name="Cuomo C."/>
            <person name="Litvintseva A."/>
            <person name="Chen Y."/>
            <person name="Heitman J."/>
            <person name="Sun S."/>
            <person name="Springer D."/>
            <person name="Dromer F."/>
            <person name="Young S.K."/>
            <person name="Zeng Q."/>
            <person name="Gargeya S."/>
            <person name="Fitzgerald M."/>
            <person name="Abouelleil A."/>
            <person name="Alvarado L."/>
            <person name="Berlin A.M."/>
            <person name="Chapman S.B."/>
            <person name="Dewar J."/>
            <person name="Goldberg J."/>
            <person name="Griggs A."/>
            <person name="Gujja S."/>
            <person name="Hansen M."/>
            <person name="Howarth C."/>
            <person name="Imamovic A."/>
            <person name="Larimer J."/>
            <person name="McCowan C."/>
            <person name="Murphy C."/>
            <person name="Pearson M."/>
            <person name="Priest M."/>
            <person name="Roberts A."/>
            <person name="Saif S."/>
            <person name="Shea T."/>
            <person name="Sykes S."/>
            <person name="Wortman J."/>
            <person name="Nusbaum C."/>
            <person name="Birren B."/>
        </authorList>
    </citation>
    <scope>NUCLEOTIDE SEQUENCE</scope>
    <source>
        <strain evidence="8">CBS 10118</strain>
    </source>
</reference>
<evidence type="ECO:0000313" key="8">
    <source>
        <dbReference type="EMBL" id="WVW83542.1"/>
    </source>
</evidence>
<dbReference type="Gene3D" id="3.50.50.60">
    <property type="entry name" value="FAD/NAD(P)-binding domain"/>
    <property type="match status" value="1"/>
</dbReference>
<dbReference type="Proteomes" id="UP000092730">
    <property type="component" value="Chromosome 3"/>
</dbReference>